<dbReference type="AlphaFoldDB" id="A0A091BZ15"/>
<name>A0A091BZ15_9ENTE</name>
<evidence type="ECO:0000313" key="3">
    <source>
        <dbReference type="Proteomes" id="UP000029380"/>
    </source>
</evidence>
<feature type="region of interest" description="Disordered" evidence="1">
    <location>
        <begin position="1"/>
        <end position="28"/>
    </location>
</feature>
<reference evidence="2 3" key="1">
    <citation type="submission" date="2014-08" db="EMBL/GenBank/DDBJ databases">
        <title>Genome sequence of Tetragenococcus muriaticus.</title>
        <authorList>
            <person name="Chuea-nongthon C."/>
            <person name="Rodtong S."/>
            <person name="Yongsawatdigul J."/>
            <person name="Steele J.L."/>
            <person name="Liu X.-y."/>
            <person name="Speers J."/>
            <person name="Glasner J.D."/>
            <person name="Neeno-Eckwall E.C."/>
        </authorList>
    </citation>
    <scope>NUCLEOTIDE SEQUENCE [LARGE SCALE GENOMIC DNA]</scope>
    <source>
        <strain evidence="2 3">PMC-11-5</strain>
    </source>
</reference>
<dbReference type="Proteomes" id="UP000029380">
    <property type="component" value="Unassembled WGS sequence"/>
</dbReference>
<comment type="caution">
    <text evidence="2">The sequence shown here is derived from an EMBL/GenBank/DDBJ whole genome shotgun (WGS) entry which is preliminary data.</text>
</comment>
<protein>
    <submittedName>
        <fullName evidence="2">Uncharacterized protein</fullName>
    </submittedName>
</protein>
<sequence length="89" mass="10336">MNKEQTNTLKQQIQTNDQDYSEQKQRKEALEKQLEALTTDVSGHEETEESLQKQIATLTEKKMICNSNYMKSDKSAIVCIKKLVKKMKI</sequence>
<dbReference type="PATRIC" id="fig|1302649.3.peg.2192"/>
<organism evidence="2 3">
    <name type="scientific">Tetragenococcus muriaticus PMC-11-5</name>
    <dbReference type="NCBI Taxonomy" id="1302649"/>
    <lineage>
        <taxon>Bacteria</taxon>
        <taxon>Bacillati</taxon>
        <taxon>Bacillota</taxon>
        <taxon>Bacilli</taxon>
        <taxon>Lactobacillales</taxon>
        <taxon>Enterococcaceae</taxon>
        <taxon>Tetragenococcus</taxon>
    </lineage>
</organism>
<accession>A0A091BZ15</accession>
<proteinExistence type="predicted"/>
<evidence type="ECO:0000256" key="1">
    <source>
        <dbReference type="SAM" id="MobiDB-lite"/>
    </source>
</evidence>
<evidence type="ECO:0000313" key="2">
    <source>
        <dbReference type="EMBL" id="KFN89934.1"/>
    </source>
</evidence>
<feature type="compositionally biased region" description="Polar residues" evidence="1">
    <location>
        <begin position="1"/>
        <end position="18"/>
    </location>
</feature>
<dbReference type="EMBL" id="JPVU01000240">
    <property type="protein sequence ID" value="KFN89934.1"/>
    <property type="molecule type" value="Genomic_DNA"/>
</dbReference>
<gene>
    <name evidence="2" type="ORF">TMUPMC115_2194</name>
</gene>